<feature type="chain" id="PRO_5045189499" evidence="1">
    <location>
        <begin position="25"/>
        <end position="1085"/>
    </location>
</feature>
<dbReference type="PROSITE" id="PS51257">
    <property type="entry name" value="PROKAR_LIPOPROTEIN"/>
    <property type="match status" value="1"/>
</dbReference>
<feature type="domain" description="Fibronectin type-III" evidence="2">
    <location>
        <begin position="592"/>
        <end position="692"/>
    </location>
</feature>
<evidence type="ECO:0000256" key="1">
    <source>
        <dbReference type="SAM" id="SignalP"/>
    </source>
</evidence>
<dbReference type="PROSITE" id="PS50853">
    <property type="entry name" value="FN3"/>
    <property type="match status" value="1"/>
</dbReference>
<dbReference type="InterPro" id="IPR003961">
    <property type="entry name" value="FN3_dom"/>
</dbReference>
<reference evidence="3" key="1">
    <citation type="journal article" date="2022" name="Cell">
        <title>Design, construction, and in vivo augmentation of a complex gut microbiome.</title>
        <authorList>
            <person name="Cheng A.G."/>
            <person name="Ho P.Y."/>
            <person name="Aranda-Diaz A."/>
            <person name="Jain S."/>
            <person name="Yu F.B."/>
            <person name="Meng X."/>
            <person name="Wang M."/>
            <person name="Iakiviak M."/>
            <person name="Nagashima K."/>
            <person name="Zhao A."/>
            <person name="Murugkar P."/>
            <person name="Patil A."/>
            <person name="Atabakhsh K."/>
            <person name="Weakley A."/>
            <person name="Yan J."/>
            <person name="Brumbaugh A.R."/>
            <person name="Higginbottom S."/>
            <person name="Dimas A."/>
            <person name="Shiver A.L."/>
            <person name="Deutschbauer A."/>
            <person name="Neff N."/>
            <person name="Sonnenburg J.L."/>
            <person name="Huang K.C."/>
            <person name="Fischbach M.A."/>
        </authorList>
    </citation>
    <scope>NUCLEOTIDE SEQUENCE</scope>
    <source>
        <strain evidence="3">JC50</strain>
    </source>
</reference>
<evidence type="ECO:0000313" key="3">
    <source>
        <dbReference type="EMBL" id="UWN66146.1"/>
    </source>
</evidence>
<dbReference type="InterPro" id="IPR013783">
    <property type="entry name" value="Ig-like_fold"/>
</dbReference>
<dbReference type="EMBL" id="CP102252">
    <property type="protein sequence ID" value="UWN66146.1"/>
    <property type="molecule type" value="Genomic_DNA"/>
</dbReference>
<gene>
    <name evidence="3" type="ORF">NQ519_04740</name>
</gene>
<dbReference type="InterPro" id="IPR036116">
    <property type="entry name" value="FN3_sf"/>
</dbReference>
<dbReference type="Pfam" id="PF13004">
    <property type="entry name" value="BACON"/>
    <property type="match status" value="1"/>
</dbReference>
<keyword evidence="4" id="KW-1185">Reference proteome</keyword>
<dbReference type="InterPro" id="IPR024361">
    <property type="entry name" value="BACON"/>
</dbReference>
<sequence length="1085" mass="116495">MKKLQTYLSGIAAVLLLAALGACTDDDKTLNDVYLETDASYYSANARGLTYNGEEVVIRIKSNTYWMVTYDKGTGLEEPWFTLAREGGNGSADLAVTVQRNDGNARSAELKLVTNRNVTTTVTLSQAGIGERVYFYGDDFGDGGAGSSVTEFGGWNLSGMGIDETYYDGQNATLDAGSPSATYDGASGGNNVLFGEGGWLTLGGIATKGDYNFIFSFGVSNDTKAPSAGDLKLCISQDRVQWTPVEYTLPASAEAGKWSTVRIPFFIKEGCPAVFFRFESASAGYRIDDPALEEGDGTGETITFLEDVVNYIKTVLWEDDFSWANNAAYVKSDAWTGSDGTRIDRWTGYPGTTNGWTIESGRATSYPRSAGSASSTGYLKSGWADGGAGLFSPKLEAIGSEAKDITVELTLAGWTLNNKPDNDQLCIRVVGGGTIGNASNTEQVFSIGSWNEWTVHEFEIFGATAATQIYIGSTIEANNRWFIDRFRLIHVTEKPGDFEPELTTDPESLGFITAGEDKPVKVTANAAWSVRSEAGWLSFAPEGGDAGTSTVTITAERNQTGAERPATVEFLIDGEVIATLGVTQSGEEIQYAPSPVGLTLIDASATVLTFGWDEPAEATHKYRTALFTDKEGEPVQQSPEFTLDAKFPTPIFTFGGLEPSTTYQLAVQTISTTDGVEDSPYVFLESRTTAAQTVTPGALVSMRFDRLKWCGDHMFKAYGLRPASVGGTVAPDAAANTLTNANTGGSSDVFNTHSDAFRADRGVSGWYGLRAYEYPGYIKLGTSSQAGFLVTPKLSGLSEAAAVRISFRLGNWNEPNADGSVFTIDKAVVRVGIVPEEVTDADLKSYANAYTLTQNLVFTADEVPVSATPQTWTDVSFEVPAVKPTDRLIIYATVDGTEKGGKARYEVDDIEVVPSSVKPVTVVFEDTFDWVNTSVDWANKLEAYKDNWAVFDGRVYAKYYCLQFGTGSAEAGITTHALTELGATPTDITVEAQLTGNAANKQSAYFKITGAGSFSATESVTEKTVQLDGFMPNASSGATGEGFEGWETKTLTVYGADQTTQIRLACVKVGGVTQQFWLNSFRVTK</sequence>
<dbReference type="SMART" id="SM00060">
    <property type="entry name" value="FN3"/>
    <property type="match status" value="1"/>
</dbReference>
<dbReference type="Gene3D" id="2.60.40.10">
    <property type="entry name" value="Immunoglobulins"/>
    <property type="match status" value="3"/>
</dbReference>
<feature type="signal peptide" evidence="1">
    <location>
        <begin position="1"/>
        <end position="24"/>
    </location>
</feature>
<protein>
    <submittedName>
        <fullName evidence="3">Fibronectin type III domain-containing protein</fullName>
    </submittedName>
</protein>
<accession>A0ABY5V8Z4</accession>
<dbReference type="Pfam" id="PF19190">
    <property type="entry name" value="BACON_2"/>
    <property type="match status" value="1"/>
</dbReference>
<keyword evidence="1" id="KW-0732">Signal</keyword>
<dbReference type="Proteomes" id="UP001058267">
    <property type="component" value="Chromosome"/>
</dbReference>
<evidence type="ECO:0000313" key="4">
    <source>
        <dbReference type="Proteomes" id="UP001058267"/>
    </source>
</evidence>
<proteinExistence type="predicted"/>
<organism evidence="3 4">
    <name type="scientific">Alistipes senegalensis JC50</name>
    <dbReference type="NCBI Taxonomy" id="1033732"/>
    <lineage>
        <taxon>Bacteria</taxon>
        <taxon>Pseudomonadati</taxon>
        <taxon>Bacteroidota</taxon>
        <taxon>Bacteroidia</taxon>
        <taxon>Bacteroidales</taxon>
        <taxon>Rikenellaceae</taxon>
        <taxon>Alistipes</taxon>
    </lineage>
</organism>
<dbReference type="CDD" id="cd14948">
    <property type="entry name" value="BACON"/>
    <property type="match status" value="1"/>
</dbReference>
<dbReference type="RefSeq" id="WP_019152310.1">
    <property type="nucleotide sequence ID" value="NZ_CP102252.1"/>
</dbReference>
<evidence type="ECO:0000259" key="2">
    <source>
        <dbReference type="PROSITE" id="PS50853"/>
    </source>
</evidence>
<name>A0ABY5V8Z4_9BACT</name>
<dbReference type="SUPFAM" id="SSF49265">
    <property type="entry name" value="Fibronectin type III"/>
    <property type="match status" value="1"/>
</dbReference>